<feature type="transmembrane region" description="Helical" evidence="1">
    <location>
        <begin position="116"/>
        <end position="136"/>
    </location>
</feature>
<sequence length="255" mass="29650">MAFFNIEFIPQYIKILLFLAVVWIIWVRVPDISFFIRIFTKIFRLNFTDARFIKYDNDLHNLHLFKLIHGINVSSLDDALIVNNALKDKIIKRKLLWFSGYFGEVGVKRELRGDTFFTSLIAFVFIIFSLGMLLSLSSFKYGYASYADANTPKLLISTYNILDTGNQKTYNKKACTTLKENESQYIKDACNYLTTSDVDLKEELKHYISKEERDLKIAIAFIITFLVSGFVLLIGARNFYKLNNIVCDLKERSED</sequence>
<accession>A0ABS6LJP2</accession>
<evidence type="ECO:0000313" key="2">
    <source>
        <dbReference type="EMBL" id="MBU9847158.1"/>
    </source>
</evidence>
<reference evidence="2 3" key="1">
    <citation type="submission" date="2021-03" db="EMBL/GenBank/DDBJ databases">
        <title>Five novel Rahnella species.</title>
        <authorList>
            <person name="Brady C."/>
            <person name="Asselin J."/>
            <person name="Beer S."/>
            <person name="Bruberg M.B."/>
            <person name="Crampton B."/>
            <person name="Venter S."/>
            <person name="Arnold D."/>
            <person name="Denman S."/>
        </authorList>
    </citation>
    <scope>NUCLEOTIDE SEQUENCE [LARGE SCALE GENOMIC DNA]</scope>
    <source>
        <strain evidence="2 3">FRB 231</strain>
    </source>
</reference>
<keyword evidence="1" id="KW-0472">Membrane</keyword>
<keyword evidence="3" id="KW-1185">Reference proteome</keyword>
<evidence type="ECO:0000313" key="3">
    <source>
        <dbReference type="Proteomes" id="UP000739284"/>
    </source>
</evidence>
<dbReference type="EMBL" id="JAFMOY010000131">
    <property type="protein sequence ID" value="MBU9847158.1"/>
    <property type="molecule type" value="Genomic_DNA"/>
</dbReference>
<feature type="transmembrane region" description="Helical" evidence="1">
    <location>
        <begin position="217"/>
        <end position="236"/>
    </location>
</feature>
<name>A0ABS6LJP2_9GAMM</name>
<feature type="transmembrane region" description="Helical" evidence="1">
    <location>
        <begin position="12"/>
        <end position="29"/>
    </location>
</feature>
<keyword evidence="1" id="KW-0812">Transmembrane</keyword>
<comment type="caution">
    <text evidence="2">The sequence shown here is derived from an EMBL/GenBank/DDBJ whole genome shotgun (WGS) entry which is preliminary data.</text>
</comment>
<proteinExistence type="predicted"/>
<organism evidence="2 3">
    <name type="scientific">Rahnella ecdela</name>
    <dbReference type="NCBI Taxonomy" id="2816250"/>
    <lineage>
        <taxon>Bacteria</taxon>
        <taxon>Pseudomonadati</taxon>
        <taxon>Pseudomonadota</taxon>
        <taxon>Gammaproteobacteria</taxon>
        <taxon>Enterobacterales</taxon>
        <taxon>Yersiniaceae</taxon>
        <taxon>Rahnella</taxon>
    </lineage>
</organism>
<dbReference type="RefSeq" id="WP_217150542.1">
    <property type="nucleotide sequence ID" value="NZ_JAFMOY010000131.1"/>
</dbReference>
<dbReference type="Proteomes" id="UP000739284">
    <property type="component" value="Unassembled WGS sequence"/>
</dbReference>
<protein>
    <recommendedName>
        <fullName evidence="4">SMODS and SLOG-associating 2TM effector domain-containing protein</fullName>
    </recommendedName>
</protein>
<evidence type="ECO:0000256" key="1">
    <source>
        <dbReference type="SAM" id="Phobius"/>
    </source>
</evidence>
<evidence type="ECO:0008006" key="4">
    <source>
        <dbReference type="Google" id="ProtNLM"/>
    </source>
</evidence>
<keyword evidence="1" id="KW-1133">Transmembrane helix</keyword>
<gene>
    <name evidence="2" type="ORF">J1784_19345</name>
</gene>